<dbReference type="AlphaFoldDB" id="Q39TG4"/>
<accession>Q39TG4</accession>
<dbReference type="SUPFAM" id="SSF56281">
    <property type="entry name" value="Metallo-hydrolase/oxidoreductase"/>
    <property type="match status" value="1"/>
</dbReference>
<dbReference type="KEGG" id="gme:Gmet_2233"/>
<dbReference type="eggNOG" id="COG0491">
    <property type="taxonomic scope" value="Bacteria"/>
</dbReference>
<dbReference type="Proteomes" id="UP000007073">
    <property type="component" value="Chromosome"/>
</dbReference>
<evidence type="ECO:0000259" key="2">
    <source>
        <dbReference type="SMART" id="SM00849"/>
    </source>
</evidence>
<dbReference type="EMBL" id="CP000148">
    <property type="protein sequence ID" value="ABB32460.1"/>
    <property type="molecule type" value="Genomic_DNA"/>
</dbReference>
<protein>
    <submittedName>
        <fullName evidence="3">Metal-dependent hydrolase, beta-lactamase superfamily</fullName>
    </submittedName>
</protein>
<organism evidence="3 4">
    <name type="scientific">Geobacter metallireducens (strain ATCC 53774 / DSM 7210 / GS-15)</name>
    <dbReference type="NCBI Taxonomy" id="269799"/>
    <lineage>
        <taxon>Bacteria</taxon>
        <taxon>Pseudomonadati</taxon>
        <taxon>Thermodesulfobacteriota</taxon>
        <taxon>Desulfuromonadia</taxon>
        <taxon>Geobacterales</taxon>
        <taxon>Geobacteraceae</taxon>
        <taxon>Geobacter</taxon>
    </lineage>
</organism>
<dbReference type="InterPro" id="IPR050855">
    <property type="entry name" value="NDM-1-like"/>
</dbReference>
<evidence type="ECO:0000313" key="3">
    <source>
        <dbReference type="EMBL" id="ABB32460.1"/>
    </source>
</evidence>
<proteinExistence type="inferred from homology"/>
<feature type="domain" description="Metallo-beta-lactamase" evidence="2">
    <location>
        <begin position="27"/>
        <end position="231"/>
    </location>
</feature>
<comment type="similarity">
    <text evidence="1">Belongs to the metallo-beta-lactamase superfamily. Class-B beta-lactamase family.</text>
</comment>
<sequence>MVSGKVLKEPASGFMFMDTLDRGVKGYAGGWLVRGKRYNCIVETGAGAAVPLWLAGLKQAGIPLESIRWILLTHVHLDHAGGAGELLRHLPNARIGIHPLGVRHILDPQRLLSHAKVVWEKDFDLLGPMLPAPAERVVELGDGEIIEIDDVRRIKVLYTPGHTSHHVAFFEESTRGVFSGDALGAFFRGKHPFGEYVSMPGVSPPKGDIPAYVQSVERIAKLSPRRIYATHFGLWEPAMPYILSATSQIITISDLCRDVFYGGGGLQDFLSRAATLLASVRQSTRGQVELEKNYFSMAKAVWNYVVAEKGGESSPG</sequence>
<dbReference type="STRING" id="269799.Gmet_2233"/>
<keyword evidence="3" id="KW-0378">Hydrolase</keyword>
<dbReference type="PANTHER" id="PTHR42951">
    <property type="entry name" value="METALLO-BETA-LACTAMASE DOMAIN-CONTAINING"/>
    <property type="match status" value="1"/>
</dbReference>
<evidence type="ECO:0000256" key="1">
    <source>
        <dbReference type="ARBA" id="ARBA00005250"/>
    </source>
</evidence>
<dbReference type="Pfam" id="PF00753">
    <property type="entry name" value="Lactamase_B"/>
    <property type="match status" value="1"/>
</dbReference>
<dbReference type="CDD" id="cd07726">
    <property type="entry name" value="ST1585-like_MBL-fold"/>
    <property type="match status" value="1"/>
</dbReference>
<reference evidence="3 4" key="1">
    <citation type="submission" date="2005-10" db="EMBL/GenBank/DDBJ databases">
        <title>Complete sequence of Geobacter metallireducens GS-15.</title>
        <authorList>
            <consortium name="US DOE Joint Genome Institute"/>
            <person name="Copeland A."/>
            <person name="Lucas S."/>
            <person name="Lapidus A."/>
            <person name="Barry K."/>
            <person name="Detter J.C."/>
            <person name="Glavina T."/>
            <person name="Hammon N."/>
            <person name="Israni S."/>
            <person name="Pitluck S."/>
            <person name="Di Bartolo G."/>
            <person name="Chain P."/>
            <person name="Schmutz J."/>
            <person name="Larimer F."/>
            <person name="Land M."/>
            <person name="Kyrpides N."/>
            <person name="Ivanova N."/>
            <person name="Richardson P."/>
        </authorList>
    </citation>
    <scope>NUCLEOTIDE SEQUENCE [LARGE SCALE GENOMIC DNA]</scope>
    <source>
        <strain evidence="4">ATCC 53774 / DSM 7210 / GS-15</strain>
    </source>
</reference>
<keyword evidence="4" id="KW-1185">Reference proteome</keyword>
<gene>
    <name evidence="3" type="ordered locus">Gmet_2233</name>
</gene>
<evidence type="ECO:0000313" key="4">
    <source>
        <dbReference type="Proteomes" id="UP000007073"/>
    </source>
</evidence>
<dbReference type="GO" id="GO:0016787">
    <property type="term" value="F:hydrolase activity"/>
    <property type="evidence" value="ECO:0007669"/>
    <property type="project" value="UniProtKB-KW"/>
</dbReference>
<name>Q39TG4_GEOMG</name>
<dbReference type="InterPro" id="IPR037482">
    <property type="entry name" value="ST1585_MBL-fold"/>
</dbReference>
<dbReference type="Gene3D" id="3.60.15.10">
    <property type="entry name" value="Ribonuclease Z/Hydroxyacylglutathione hydrolase-like"/>
    <property type="match status" value="1"/>
</dbReference>
<dbReference type="SMART" id="SM00849">
    <property type="entry name" value="Lactamase_B"/>
    <property type="match status" value="1"/>
</dbReference>
<dbReference type="GO" id="GO:0017001">
    <property type="term" value="P:antibiotic catabolic process"/>
    <property type="evidence" value="ECO:0007669"/>
    <property type="project" value="UniProtKB-ARBA"/>
</dbReference>
<dbReference type="PANTHER" id="PTHR42951:SF4">
    <property type="entry name" value="ACYL-COENZYME A THIOESTERASE MBLAC2"/>
    <property type="match status" value="1"/>
</dbReference>
<dbReference type="InterPro" id="IPR036866">
    <property type="entry name" value="RibonucZ/Hydroxyglut_hydro"/>
</dbReference>
<dbReference type="HOGENOM" id="CLU_061385_1_0_7"/>
<reference evidence="3 4" key="2">
    <citation type="journal article" date="2009" name="BMC Microbiol.">
        <title>The genome sequence of Geobacter metallireducens: features of metabolism, physiology and regulation common and dissimilar to Geobacter sulfurreducens.</title>
        <authorList>
            <person name="Aklujkar M."/>
            <person name="Krushkal J."/>
            <person name="DiBartolo G."/>
            <person name="Lapidus A."/>
            <person name="Land M.L."/>
            <person name="Lovley D.R."/>
        </authorList>
    </citation>
    <scope>NUCLEOTIDE SEQUENCE [LARGE SCALE GENOMIC DNA]</scope>
    <source>
        <strain evidence="4">ATCC 53774 / DSM 7210 / GS-15</strain>
    </source>
</reference>
<dbReference type="InterPro" id="IPR001279">
    <property type="entry name" value="Metallo-B-lactamas"/>
</dbReference>